<feature type="chain" id="PRO_5015144556" description="Secreted protein" evidence="1">
    <location>
        <begin position="22"/>
        <end position="119"/>
    </location>
</feature>
<dbReference type="EMBL" id="JPDN02000020">
    <property type="protein sequence ID" value="PON25055.1"/>
    <property type="molecule type" value="Genomic_DNA"/>
</dbReference>
<feature type="signal peptide" evidence="1">
    <location>
        <begin position="1"/>
        <end position="21"/>
    </location>
</feature>
<proteinExistence type="predicted"/>
<gene>
    <name evidence="2" type="ORF">TGAM01_v206136</name>
</gene>
<dbReference type="Proteomes" id="UP000054821">
    <property type="component" value="Unassembled WGS sequence"/>
</dbReference>
<dbReference type="RefSeq" id="XP_018664121.1">
    <property type="nucleotide sequence ID" value="XM_018802614.1"/>
</dbReference>
<dbReference type="GeneID" id="29982697"/>
<comment type="caution">
    <text evidence="2">The sequence shown here is derived from an EMBL/GenBank/DDBJ whole genome shotgun (WGS) entry which is preliminary data.</text>
</comment>
<name>A0A2P4ZLE2_9HYPO</name>
<keyword evidence="1" id="KW-0732">Signal</keyword>
<reference evidence="2 3" key="1">
    <citation type="journal article" date="2016" name="Genome Announc.">
        <title>Draft Whole-Genome Sequence of Trichoderma gamsii T6085, a Promising Biocontrol Agent of Fusarium Head Blight on Wheat.</title>
        <authorList>
            <person name="Baroncelli R."/>
            <person name="Zapparata A."/>
            <person name="Piaggeschi G."/>
            <person name="Sarrocco S."/>
            <person name="Vannacci G."/>
        </authorList>
    </citation>
    <scope>NUCLEOTIDE SEQUENCE [LARGE SCALE GENOMIC DNA]</scope>
    <source>
        <strain evidence="2 3">T6085</strain>
    </source>
</reference>
<keyword evidence="3" id="KW-1185">Reference proteome</keyword>
<evidence type="ECO:0008006" key="4">
    <source>
        <dbReference type="Google" id="ProtNLM"/>
    </source>
</evidence>
<evidence type="ECO:0000313" key="2">
    <source>
        <dbReference type="EMBL" id="PON25055.1"/>
    </source>
</evidence>
<protein>
    <recommendedName>
        <fullName evidence="4">Secreted protein</fullName>
    </recommendedName>
</protein>
<organism evidence="2 3">
    <name type="scientific">Trichoderma gamsii</name>
    <dbReference type="NCBI Taxonomy" id="398673"/>
    <lineage>
        <taxon>Eukaryota</taxon>
        <taxon>Fungi</taxon>
        <taxon>Dikarya</taxon>
        <taxon>Ascomycota</taxon>
        <taxon>Pezizomycotina</taxon>
        <taxon>Sordariomycetes</taxon>
        <taxon>Hypocreomycetidae</taxon>
        <taxon>Hypocreales</taxon>
        <taxon>Hypocreaceae</taxon>
        <taxon>Trichoderma</taxon>
    </lineage>
</organism>
<accession>A0A2P4ZLE2</accession>
<evidence type="ECO:0000256" key="1">
    <source>
        <dbReference type="SAM" id="SignalP"/>
    </source>
</evidence>
<evidence type="ECO:0000313" key="3">
    <source>
        <dbReference type="Proteomes" id="UP000054821"/>
    </source>
</evidence>
<dbReference type="AlphaFoldDB" id="A0A2P4ZLE2"/>
<sequence length="119" mass="12291">MALVIAPAVVIVAAMAKTAVAHLCPTTAFSGPGMGTLTALQPSLWNESSVWTNAHKPSTDHRPVLSSDTGPVQASSLPWPATCNGARAAGIGFPFSPLGVPALECKELPCEREEKDAGR</sequence>